<dbReference type="InterPro" id="IPR058923">
    <property type="entry name" value="RCC1-like_dom"/>
</dbReference>
<feature type="domain" description="RCC1-like" evidence="4">
    <location>
        <begin position="8"/>
        <end position="298"/>
    </location>
</feature>
<feature type="compositionally biased region" description="Basic and acidic residues" evidence="3">
    <location>
        <begin position="412"/>
        <end position="428"/>
    </location>
</feature>
<name>A0AA39L036_MICHY</name>
<dbReference type="InterPro" id="IPR051625">
    <property type="entry name" value="Signaling_Regulatory_Domain"/>
</dbReference>
<dbReference type="PROSITE" id="PS00626">
    <property type="entry name" value="RCC1_2"/>
    <property type="match status" value="2"/>
</dbReference>
<feature type="compositionally biased region" description="Polar residues" evidence="3">
    <location>
        <begin position="359"/>
        <end position="403"/>
    </location>
</feature>
<keyword evidence="6" id="KW-1185">Reference proteome</keyword>
<feature type="region of interest" description="Disordered" evidence="3">
    <location>
        <begin position="303"/>
        <end position="576"/>
    </location>
</feature>
<dbReference type="EMBL" id="JAQQBR010000003">
    <property type="protein sequence ID" value="KAK0180100.1"/>
    <property type="molecule type" value="Genomic_DNA"/>
</dbReference>
<evidence type="ECO:0000256" key="2">
    <source>
        <dbReference type="PROSITE-ProRule" id="PRU00235"/>
    </source>
</evidence>
<evidence type="ECO:0000313" key="6">
    <source>
        <dbReference type="Proteomes" id="UP001168972"/>
    </source>
</evidence>
<dbReference type="SUPFAM" id="SSF50985">
    <property type="entry name" value="RCC1/BLIP-II"/>
    <property type="match status" value="1"/>
</dbReference>
<feature type="repeat" description="RCC1" evidence="2">
    <location>
        <begin position="34"/>
        <end position="90"/>
    </location>
</feature>
<dbReference type="PRINTS" id="PR00633">
    <property type="entry name" value="RCCNDNSATION"/>
</dbReference>
<evidence type="ECO:0000256" key="3">
    <source>
        <dbReference type="SAM" id="MobiDB-lite"/>
    </source>
</evidence>
<dbReference type="PANTHER" id="PTHR22872">
    <property type="entry name" value="BTK-BINDING PROTEIN-RELATED"/>
    <property type="match status" value="1"/>
</dbReference>
<feature type="repeat" description="RCC1" evidence="2">
    <location>
        <begin position="248"/>
        <end position="300"/>
    </location>
</feature>
<reference evidence="5" key="2">
    <citation type="submission" date="2023-03" db="EMBL/GenBank/DDBJ databases">
        <authorList>
            <person name="Inwood S.N."/>
            <person name="Skelly J.G."/>
            <person name="Guhlin J."/>
            <person name="Harrop T.W.R."/>
            <person name="Goldson S.G."/>
            <person name="Dearden P.K."/>
        </authorList>
    </citation>
    <scope>NUCLEOTIDE SEQUENCE</scope>
    <source>
        <strain evidence="5">Lincoln</strain>
        <tissue evidence="5">Whole body</tissue>
    </source>
</reference>
<dbReference type="PROSITE" id="PS50012">
    <property type="entry name" value="RCC1_3"/>
    <property type="match status" value="5"/>
</dbReference>
<feature type="compositionally biased region" description="Basic and acidic residues" evidence="3">
    <location>
        <begin position="334"/>
        <end position="357"/>
    </location>
</feature>
<dbReference type="InterPro" id="IPR009091">
    <property type="entry name" value="RCC1/BLIP-II"/>
</dbReference>
<keyword evidence="1" id="KW-0677">Repeat</keyword>
<feature type="repeat" description="RCC1" evidence="2">
    <location>
        <begin position="142"/>
        <end position="192"/>
    </location>
</feature>
<feature type="compositionally biased region" description="Low complexity" evidence="3">
    <location>
        <begin position="548"/>
        <end position="565"/>
    </location>
</feature>
<reference evidence="5" key="1">
    <citation type="journal article" date="2023" name="bioRxiv">
        <title>Scaffold-level genome assemblies of two parasitoid biocontrol wasps reveal the parthenogenesis mechanism and an associated novel virus.</title>
        <authorList>
            <person name="Inwood S."/>
            <person name="Skelly J."/>
            <person name="Guhlin J."/>
            <person name="Harrop T."/>
            <person name="Goldson S."/>
            <person name="Dearden P."/>
        </authorList>
    </citation>
    <scope>NUCLEOTIDE SEQUENCE</scope>
    <source>
        <strain evidence="5">Lincoln</strain>
        <tissue evidence="5">Whole body</tissue>
    </source>
</reference>
<feature type="compositionally biased region" description="Pro residues" evidence="3">
    <location>
        <begin position="476"/>
        <end position="487"/>
    </location>
</feature>
<dbReference type="InterPro" id="IPR000408">
    <property type="entry name" value="Reg_chr_condens"/>
</dbReference>
<evidence type="ECO:0000256" key="1">
    <source>
        <dbReference type="ARBA" id="ARBA00022737"/>
    </source>
</evidence>
<gene>
    <name evidence="5" type="ORF">PV327_005776</name>
</gene>
<feature type="repeat" description="RCC1" evidence="2">
    <location>
        <begin position="193"/>
        <end position="247"/>
    </location>
</feature>
<evidence type="ECO:0000259" key="4">
    <source>
        <dbReference type="Pfam" id="PF25390"/>
    </source>
</evidence>
<dbReference type="Proteomes" id="UP001168972">
    <property type="component" value="Unassembled WGS sequence"/>
</dbReference>
<feature type="compositionally biased region" description="Basic and acidic residues" evidence="3">
    <location>
        <begin position="303"/>
        <end position="312"/>
    </location>
</feature>
<organism evidence="5 6">
    <name type="scientific">Microctonus hyperodae</name>
    <name type="common">Parasitoid wasp</name>
    <dbReference type="NCBI Taxonomy" id="165561"/>
    <lineage>
        <taxon>Eukaryota</taxon>
        <taxon>Metazoa</taxon>
        <taxon>Ecdysozoa</taxon>
        <taxon>Arthropoda</taxon>
        <taxon>Hexapoda</taxon>
        <taxon>Insecta</taxon>
        <taxon>Pterygota</taxon>
        <taxon>Neoptera</taxon>
        <taxon>Endopterygota</taxon>
        <taxon>Hymenoptera</taxon>
        <taxon>Apocrita</taxon>
        <taxon>Ichneumonoidea</taxon>
        <taxon>Braconidae</taxon>
        <taxon>Euphorinae</taxon>
        <taxon>Microctonus</taxon>
    </lineage>
</organism>
<dbReference type="Pfam" id="PF25390">
    <property type="entry name" value="WD40_RLD"/>
    <property type="match status" value="1"/>
</dbReference>
<sequence length="655" mass="69999">MGLPDIDNIPVLKPEKVTHVSCGRAHTLICTGDQKIFACGSDQESQLGRGQQSVGDSSSSPVLIYDCGLAGPKIIQVAAGSHHSLALISDGSVFAWGSNLEGQLGLSGISGLVNKPTKIHLPEPIKQISAGYYHSAFLTESKNVYVCGEAESGKLGIALDFRTQVAPKQMPLPVSAAVIACGGHHTLILGDNGNIYCTGSNASGQLGMGMDVTEIQTPKELPRGALDNEKIVKMVCGESHIAIITESGKLFTCGDGRHGKLGLEENENNVHQLTFATKYQELYITNVSCGGCHTILVGQRRNEENESEESKQAKLNSLPPLKVPSARIQSDNQSKSEVEEVEKGENEPAEKKTDLTTDMKAQNPTNTSTDTNGMDNSTESPTKSLQSDVPASSPSKTSINGMNETMIDNEEIGEKNERVEILDNEKSGMEMMASEVDAIERPKSSKSYVSTAVNDEEIKTDDDATNDDTITVEKPSAPPLPIPPPKPPRQKVESAGSNKSNESASTNKKSLSLSRNTSGKSSNGINIEAKNEVSPVKCPIEIEANGEKSPGNKSENSNKSSQSDKSIADTNETIPIETNIKDTLNEIENCKEQAVEKIEEKLEIIADDVDVVQSPASKAGKLAKLFKGKRQDVENGTKLSCIPTTKAKSKACSIL</sequence>
<feature type="compositionally biased region" description="Acidic residues" evidence="3">
    <location>
        <begin position="454"/>
        <end position="466"/>
    </location>
</feature>
<dbReference type="AlphaFoldDB" id="A0AA39L036"/>
<comment type="caution">
    <text evidence="5">The sequence shown here is derived from an EMBL/GenBank/DDBJ whole genome shotgun (WGS) entry which is preliminary data.</text>
</comment>
<evidence type="ECO:0000313" key="5">
    <source>
        <dbReference type="EMBL" id="KAK0180100.1"/>
    </source>
</evidence>
<accession>A0AA39L036</accession>
<proteinExistence type="predicted"/>
<feature type="compositionally biased region" description="Polar residues" evidence="3">
    <location>
        <begin position="495"/>
        <end position="525"/>
    </location>
</feature>
<protein>
    <recommendedName>
        <fullName evidence="4">RCC1-like domain-containing protein</fullName>
    </recommendedName>
</protein>
<dbReference type="PANTHER" id="PTHR22872:SF9">
    <property type="entry name" value="X-LINKED RETINITIS PIGMENTOSA GTPASE REGULATOR"/>
    <property type="match status" value="1"/>
</dbReference>
<dbReference type="Gene3D" id="2.130.10.30">
    <property type="entry name" value="Regulator of chromosome condensation 1/beta-lactamase-inhibitor protein II"/>
    <property type="match status" value="1"/>
</dbReference>
<feature type="repeat" description="RCC1" evidence="2">
    <location>
        <begin position="91"/>
        <end position="141"/>
    </location>
</feature>